<protein>
    <submittedName>
        <fullName evidence="1">Uncharacterized protein</fullName>
    </submittedName>
</protein>
<reference evidence="1" key="1">
    <citation type="submission" date="2022-08" db="UniProtKB">
        <authorList>
            <consortium name="EnsemblMetazoa"/>
        </authorList>
    </citation>
    <scope>IDENTIFICATION</scope>
</reference>
<dbReference type="AlphaFoldDB" id="A0A8W7PMD2"/>
<name>A0A8W7PMD2_ANOCL</name>
<proteinExistence type="predicted"/>
<evidence type="ECO:0000313" key="1">
    <source>
        <dbReference type="EnsemblMetazoa" id="ACOM033979-PA.1"/>
    </source>
</evidence>
<accession>A0A8W7PMD2</accession>
<sequence>MHLPKGQLGRYQEQAGGQQQATITATIPFPVPSHLQHCREFRGTPSGNEEQNNLSGTPFFSIPGSTQQQHREKPFRWTLGIISECTNGSRFVFGVHTVLPVGDFLRELQMMGVERMLVPMFAAVIFRPGGRDDDGDG</sequence>
<dbReference type="EnsemblMetazoa" id="ACOM033979-RA">
    <property type="protein sequence ID" value="ACOM033979-PA.1"/>
    <property type="gene ID" value="ACOM033979"/>
</dbReference>
<organism evidence="1">
    <name type="scientific">Anopheles coluzzii</name>
    <name type="common">African malaria mosquito</name>
    <dbReference type="NCBI Taxonomy" id="1518534"/>
    <lineage>
        <taxon>Eukaryota</taxon>
        <taxon>Metazoa</taxon>
        <taxon>Ecdysozoa</taxon>
        <taxon>Arthropoda</taxon>
        <taxon>Hexapoda</taxon>
        <taxon>Insecta</taxon>
        <taxon>Pterygota</taxon>
        <taxon>Neoptera</taxon>
        <taxon>Endopterygota</taxon>
        <taxon>Diptera</taxon>
        <taxon>Nematocera</taxon>
        <taxon>Culicoidea</taxon>
        <taxon>Culicidae</taxon>
        <taxon>Anophelinae</taxon>
        <taxon>Anopheles</taxon>
    </lineage>
</organism>
<dbReference type="Proteomes" id="UP000075882">
    <property type="component" value="Unassembled WGS sequence"/>
</dbReference>